<name>A0A9P8QA60_WICPI</name>
<dbReference type="Proteomes" id="UP000774326">
    <property type="component" value="Unassembled WGS sequence"/>
</dbReference>
<evidence type="ECO:0000313" key="2">
    <source>
        <dbReference type="EMBL" id="KAH3686812.1"/>
    </source>
</evidence>
<proteinExistence type="predicted"/>
<dbReference type="EMBL" id="JAEUBG010001190">
    <property type="protein sequence ID" value="KAH3686812.1"/>
    <property type="molecule type" value="Genomic_DNA"/>
</dbReference>
<organism evidence="2 3">
    <name type="scientific">Wickerhamomyces pijperi</name>
    <name type="common">Yeast</name>
    <name type="synonym">Pichia pijperi</name>
    <dbReference type="NCBI Taxonomy" id="599730"/>
    <lineage>
        <taxon>Eukaryota</taxon>
        <taxon>Fungi</taxon>
        <taxon>Dikarya</taxon>
        <taxon>Ascomycota</taxon>
        <taxon>Saccharomycotina</taxon>
        <taxon>Saccharomycetes</taxon>
        <taxon>Phaffomycetales</taxon>
        <taxon>Wickerhamomycetaceae</taxon>
        <taxon>Wickerhamomyces</taxon>
    </lineage>
</organism>
<reference evidence="2" key="2">
    <citation type="submission" date="2021-01" db="EMBL/GenBank/DDBJ databases">
        <authorList>
            <person name="Schikora-Tamarit M.A."/>
        </authorList>
    </citation>
    <scope>NUCLEOTIDE SEQUENCE</scope>
    <source>
        <strain evidence="2">CBS2887</strain>
    </source>
</reference>
<accession>A0A9P8QA60</accession>
<reference evidence="2" key="1">
    <citation type="journal article" date="2021" name="Open Biol.">
        <title>Shared evolutionary footprints suggest mitochondrial oxidative damage underlies multiple complex I losses in fungi.</title>
        <authorList>
            <person name="Schikora-Tamarit M.A."/>
            <person name="Marcet-Houben M."/>
            <person name="Nosek J."/>
            <person name="Gabaldon T."/>
        </authorList>
    </citation>
    <scope>NUCLEOTIDE SEQUENCE</scope>
    <source>
        <strain evidence="2">CBS2887</strain>
    </source>
</reference>
<gene>
    <name evidence="2" type="ORF">WICPIJ_002209</name>
</gene>
<protein>
    <submittedName>
        <fullName evidence="2">Uncharacterized protein</fullName>
    </submittedName>
</protein>
<dbReference type="AlphaFoldDB" id="A0A9P8QA60"/>
<comment type="caution">
    <text evidence="2">The sequence shown here is derived from an EMBL/GenBank/DDBJ whole genome shotgun (WGS) entry which is preliminary data.</text>
</comment>
<evidence type="ECO:0000313" key="3">
    <source>
        <dbReference type="Proteomes" id="UP000774326"/>
    </source>
</evidence>
<feature type="region of interest" description="Disordered" evidence="1">
    <location>
        <begin position="118"/>
        <end position="137"/>
    </location>
</feature>
<feature type="compositionally biased region" description="Polar residues" evidence="1">
    <location>
        <begin position="125"/>
        <end position="137"/>
    </location>
</feature>
<sequence>MEQESQNVQSMPFALFVWILDHLARTLGPGSKTNVTFSGDEALVEINIVTQHHAVSLMRTAQRVANLMHEGTHCDIETFPIRATLVCIIRHFVDISQRGILERTGNLLVVGGPRVQPVRTKDGQLHSTGSTAQRSMG</sequence>
<evidence type="ECO:0000256" key="1">
    <source>
        <dbReference type="SAM" id="MobiDB-lite"/>
    </source>
</evidence>
<keyword evidence="3" id="KW-1185">Reference proteome</keyword>